<keyword evidence="2" id="KW-1185">Reference proteome</keyword>
<dbReference type="Proteomes" id="UP000095472">
    <property type="component" value="Chromosome"/>
</dbReference>
<organism evidence="1 2">
    <name type="scientific">Desertifilum tharense IPPAS B-1220</name>
    <dbReference type="NCBI Taxonomy" id="1781255"/>
    <lineage>
        <taxon>Bacteria</taxon>
        <taxon>Bacillati</taxon>
        <taxon>Cyanobacteriota</taxon>
        <taxon>Cyanophyceae</taxon>
        <taxon>Desertifilales</taxon>
        <taxon>Desertifilaceae</taxon>
        <taxon>Desertifilum</taxon>
    </lineage>
</organism>
<evidence type="ECO:0000313" key="1">
    <source>
        <dbReference type="EMBL" id="XPM62366.1"/>
    </source>
</evidence>
<protein>
    <submittedName>
        <fullName evidence="1">Uncharacterized protein</fullName>
    </submittedName>
</protein>
<proteinExistence type="predicted"/>
<gene>
    <name evidence="1" type="ORF">BH720_021745</name>
</gene>
<sequence length="119" mass="13228">MQKPACNPGSRVRYRANIKLSKEQDRELNNSLNLNFESPSLHGALTQSRNDLRVVELFAGAGGMGVGFLMAGNRTSGFRIIHSAEIHPVYLKALKQIINIFTIMLITGLIDVFHLTSYL</sequence>
<name>A0ACD5GNG1_9CYAN</name>
<evidence type="ECO:0000313" key="2">
    <source>
        <dbReference type="Proteomes" id="UP000095472"/>
    </source>
</evidence>
<dbReference type="EMBL" id="CP182909">
    <property type="protein sequence ID" value="XPM62366.1"/>
    <property type="molecule type" value="Genomic_DNA"/>
</dbReference>
<reference evidence="1 2" key="1">
    <citation type="journal article" date="2016" name="Genome Announc.">
        <title>Draft Genome Sequence of the Thermotolerant Cyanobacterium Desertifilum sp. IPPAS B-1220.</title>
        <authorList>
            <person name="Mironov K.S."/>
            <person name="Sinetova M.A."/>
            <person name="Bolatkhan K."/>
            <person name="Zayadan B.K."/>
            <person name="Ustinova V.V."/>
            <person name="Kupriyanova E.V."/>
            <person name="Skrypnik A.N."/>
            <person name="Gogoleva N.E."/>
            <person name="Gogolev Y.V."/>
            <person name="Los D.A."/>
        </authorList>
    </citation>
    <scope>NUCLEOTIDE SEQUENCE [LARGE SCALE GENOMIC DNA]</scope>
    <source>
        <strain evidence="1 2">IPPAS B-1220</strain>
    </source>
</reference>
<accession>A0ACD5GNG1</accession>